<sequence length="119" mass="14349">MTNIKKKDTKDFGQVFRERLIKQLDHDIKLNEGQEIKLRRNLIDIKLTKSNNDKKILGTINHHVENLKYNNFQDGIENWDEVYVTGLLNGYLVRTKILHDRQKRRDFFRPIEIMEELIK</sequence>
<comment type="caution">
    <text evidence="2">The sequence shown here is derived from an EMBL/GenBank/DDBJ whole genome shotgun (WGS) entry which is preliminary data.</text>
</comment>
<dbReference type="AlphaFoldDB" id="A0A401UFM1"/>
<dbReference type="InterPro" id="IPR053864">
    <property type="entry name" value="DUF6933"/>
</dbReference>
<evidence type="ECO:0000259" key="1">
    <source>
        <dbReference type="Pfam" id="PF22016"/>
    </source>
</evidence>
<evidence type="ECO:0000313" key="2">
    <source>
        <dbReference type="EMBL" id="GCC53718.1"/>
    </source>
</evidence>
<accession>A0A401UFM1</accession>
<protein>
    <recommendedName>
        <fullName evidence="1">DUF6933 domain-containing protein</fullName>
    </recommendedName>
</protein>
<reference evidence="2 3" key="1">
    <citation type="submission" date="2018-11" db="EMBL/GenBank/DDBJ databases">
        <title>Chryseotalea sanarue gen. nov., sp., nov., a member of the family Cytophagaceae, isolated from a brackish lake in Hamamatsu Japan.</title>
        <authorList>
            <person name="Maejima Y."/>
            <person name="Iino T."/>
            <person name="Muraguchi Y."/>
            <person name="Fukuda K."/>
            <person name="Ohkuma M."/>
            <person name="Moriuchi R."/>
            <person name="Dohra H."/>
            <person name="Kimbara K."/>
            <person name="Shintani M."/>
        </authorList>
    </citation>
    <scope>NUCLEOTIDE SEQUENCE [LARGE SCALE GENOMIC DNA]</scope>
    <source>
        <strain evidence="2 3">Ys</strain>
    </source>
</reference>
<name>A0A401UFM1_9BACT</name>
<feature type="domain" description="DUF6933" evidence="1">
    <location>
        <begin position="1"/>
        <end position="110"/>
    </location>
</feature>
<organism evidence="2 3">
    <name type="scientific">Chryseotalea sanaruensis</name>
    <dbReference type="NCBI Taxonomy" id="2482724"/>
    <lineage>
        <taxon>Bacteria</taxon>
        <taxon>Pseudomonadati</taxon>
        <taxon>Bacteroidota</taxon>
        <taxon>Cytophagia</taxon>
        <taxon>Cytophagales</taxon>
        <taxon>Chryseotaleaceae</taxon>
        <taxon>Chryseotalea</taxon>
    </lineage>
</organism>
<proteinExistence type="predicted"/>
<dbReference type="Pfam" id="PF22016">
    <property type="entry name" value="DUF6933"/>
    <property type="match status" value="1"/>
</dbReference>
<dbReference type="Proteomes" id="UP000288227">
    <property type="component" value="Unassembled WGS sequence"/>
</dbReference>
<evidence type="ECO:0000313" key="3">
    <source>
        <dbReference type="Proteomes" id="UP000288227"/>
    </source>
</evidence>
<keyword evidence="3" id="KW-1185">Reference proteome</keyword>
<dbReference type="EMBL" id="BHXQ01000017">
    <property type="protein sequence ID" value="GCC53718.1"/>
    <property type="molecule type" value="Genomic_DNA"/>
</dbReference>
<gene>
    <name evidence="2" type="ORF">SanaruYs_39660</name>
</gene>